<dbReference type="KEGG" id="tsr:106552991"/>
<keyword evidence="4" id="KW-0964">Secreted</keyword>
<protein>
    <recommendedName>
        <fullName evidence="4">C-C motif chemokine</fullName>
    </recommendedName>
</protein>
<dbReference type="OrthoDB" id="8905061at2759"/>
<dbReference type="Pfam" id="PF00048">
    <property type="entry name" value="IL8"/>
    <property type="match status" value="1"/>
</dbReference>
<feature type="domain" description="Chemokine interleukin-8-like" evidence="5">
    <location>
        <begin position="26"/>
        <end position="87"/>
    </location>
</feature>
<evidence type="ECO:0000313" key="6">
    <source>
        <dbReference type="Proteomes" id="UP000504617"/>
    </source>
</evidence>
<comment type="similarity">
    <text evidence="1 4">Belongs to the intercrine beta (chemokine CC) family.</text>
</comment>
<reference evidence="7" key="1">
    <citation type="submission" date="2025-08" db="UniProtKB">
        <authorList>
            <consortium name="RefSeq"/>
        </authorList>
    </citation>
    <scope>IDENTIFICATION</scope>
    <source>
        <tissue evidence="7">Skeletal muscle</tissue>
    </source>
</reference>
<feature type="signal peptide" evidence="4">
    <location>
        <begin position="1"/>
        <end position="21"/>
    </location>
</feature>
<dbReference type="AlphaFoldDB" id="A0A6I9YSG7"/>
<dbReference type="InterPro" id="IPR036048">
    <property type="entry name" value="Interleukin_8-like_sf"/>
</dbReference>
<dbReference type="GO" id="GO:0005615">
    <property type="term" value="C:extracellular space"/>
    <property type="evidence" value="ECO:0007669"/>
    <property type="project" value="UniProtKB-KW"/>
</dbReference>
<dbReference type="GO" id="GO:0006955">
    <property type="term" value="P:immune response"/>
    <property type="evidence" value="ECO:0007669"/>
    <property type="project" value="InterPro"/>
</dbReference>
<keyword evidence="4" id="KW-0732">Signal</keyword>
<evidence type="ECO:0000259" key="5">
    <source>
        <dbReference type="SMART" id="SM00199"/>
    </source>
</evidence>
<gene>
    <name evidence="7" type="primary">CCL28</name>
</gene>
<dbReference type="RefSeq" id="XP_013926874.1">
    <property type="nucleotide sequence ID" value="XM_014071399.1"/>
</dbReference>
<dbReference type="Gene3D" id="2.40.50.40">
    <property type="match status" value="1"/>
</dbReference>
<keyword evidence="6" id="KW-1185">Reference proteome</keyword>
<keyword evidence="3" id="KW-1015">Disulfide bond</keyword>
<feature type="chain" id="PRO_5027141470" description="C-C motif chemokine" evidence="4">
    <location>
        <begin position="22"/>
        <end position="128"/>
    </location>
</feature>
<dbReference type="PROSITE" id="PS00472">
    <property type="entry name" value="SMALL_CYTOKINES_CC"/>
    <property type="match status" value="1"/>
</dbReference>
<keyword evidence="2 4" id="KW-0202">Cytokine</keyword>
<evidence type="ECO:0000313" key="7">
    <source>
        <dbReference type="RefSeq" id="XP_013926874.1"/>
    </source>
</evidence>
<comment type="subcellular location">
    <subcellularLocation>
        <location evidence="4">Secreted</location>
    </subcellularLocation>
</comment>
<name>A0A6I9YSG7_9SAUR</name>
<proteinExistence type="inferred from homology"/>
<accession>A0A6I9YSG7</accession>
<sequence>MKFHLILIAFGIVLVHHMSDAVFPVFFDCCTEVAQHIPKRWLRRVVKYERQKSDDLCRIPAVILHTRRKKVCVSPLNENVKRWIKQMTRCCQKSDPEIWKKRKLRRGRKTMRKDHIFAMCKKEICATQ</sequence>
<dbReference type="GO" id="GO:0008009">
    <property type="term" value="F:chemokine activity"/>
    <property type="evidence" value="ECO:0007669"/>
    <property type="project" value="InterPro"/>
</dbReference>
<evidence type="ECO:0000256" key="1">
    <source>
        <dbReference type="ARBA" id="ARBA00010868"/>
    </source>
</evidence>
<evidence type="ECO:0000256" key="4">
    <source>
        <dbReference type="RuleBase" id="RU361150"/>
    </source>
</evidence>
<dbReference type="SMART" id="SM00199">
    <property type="entry name" value="SCY"/>
    <property type="match status" value="1"/>
</dbReference>
<dbReference type="InterPro" id="IPR001811">
    <property type="entry name" value="Chemokine_IL8-like_dom"/>
</dbReference>
<dbReference type="Proteomes" id="UP000504617">
    <property type="component" value="Unplaced"/>
</dbReference>
<dbReference type="InterPro" id="IPR000827">
    <property type="entry name" value="Chemokine_CC_CS"/>
</dbReference>
<organism evidence="6 7">
    <name type="scientific">Thamnophis sirtalis</name>
    <dbReference type="NCBI Taxonomy" id="35019"/>
    <lineage>
        <taxon>Eukaryota</taxon>
        <taxon>Metazoa</taxon>
        <taxon>Chordata</taxon>
        <taxon>Craniata</taxon>
        <taxon>Vertebrata</taxon>
        <taxon>Euteleostomi</taxon>
        <taxon>Lepidosauria</taxon>
        <taxon>Squamata</taxon>
        <taxon>Bifurcata</taxon>
        <taxon>Unidentata</taxon>
        <taxon>Episquamata</taxon>
        <taxon>Toxicofera</taxon>
        <taxon>Serpentes</taxon>
        <taxon>Colubroidea</taxon>
        <taxon>Colubridae</taxon>
        <taxon>Natricinae</taxon>
        <taxon>Thamnophis</taxon>
    </lineage>
</organism>
<evidence type="ECO:0000256" key="3">
    <source>
        <dbReference type="ARBA" id="ARBA00023157"/>
    </source>
</evidence>
<evidence type="ECO:0000256" key="2">
    <source>
        <dbReference type="ARBA" id="ARBA00022514"/>
    </source>
</evidence>
<keyword evidence="4" id="KW-0145">Chemotaxis</keyword>
<dbReference type="SUPFAM" id="SSF54117">
    <property type="entry name" value="Interleukin 8-like chemokines"/>
    <property type="match status" value="1"/>
</dbReference>
<dbReference type="CTD" id="56477"/>
<dbReference type="GeneID" id="106552991"/>